<dbReference type="InterPro" id="IPR006683">
    <property type="entry name" value="Thioestr_dom"/>
</dbReference>
<feature type="compositionally biased region" description="Basic and acidic residues" evidence="3">
    <location>
        <begin position="1"/>
        <end position="10"/>
    </location>
</feature>
<dbReference type="PANTHER" id="PTHR21660">
    <property type="entry name" value="THIOESTERASE SUPERFAMILY MEMBER-RELATED"/>
    <property type="match status" value="1"/>
</dbReference>
<sequence length="478" mass="52941">MAFDRFKPEKSSLSARSKALRSGRPGNGLRKTSETLLEDLRLHRSSEGTYWVSFSFRSAFLAKLHVSFCHGIPKCKMVASIDASSMTEFTPEALWKKKHRQQQAFKNLNIANLKEDTALVEFSLNPRILLQVDLPSGLWIQAKGCHGRMHCGCSDAVDWILLSPGDLGQAKGFGVKELREVRCSGKEPKRMIFSLQVGQPHINALETMHGAFTMLLLDVLTTITIMDFSPKPTVSVNMAGQYQGAAKLGDELSLDCRVEKAGKSLVYTSMTIKSGDKTVFTGQHTKMFNRYVFLHRFYVSNLEAPYEVLGLSPELCFHFLGASGVPWQTDVQEGCETLQFVSGMMLKDQDTLMLSVGVSDCESSFVSLHLATVLELLHPPQPPQKLPKHVAAAGARADRGGPVASALRALRLLKAMAKPMALPGEATRKDVPEALRAQHRLEHLWQKRLAERSRACQEAIDCPEKHLLGKAQLMSESP</sequence>
<feature type="domain" description="Thioesterase" evidence="4">
    <location>
        <begin position="207"/>
        <end position="279"/>
    </location>
</feature>
<reference evidence="5 6" key="1">
    <citation type="submission" date="2024-02" db="EMBL/GenBank/DDBJ databases">
        <authorList>
            <person name="Chen Y."/>
            <person name="Shah S."/>
            <person name="Dougan E. K."/>
            <person name="Thang M."/>
            <person name="Chan C."/>
        </authorList>
    </citation>
    <scope>NUCLEOTIDE SEQUENCE [LARGE SCALE GENOMIC DNA]</scope>
</reference>
<proteinExistence type="inferred from homology"/>
<dbReference type="EMBL" id="CAXAMM010006847">
    <property type="protein sequence ID" value="CAK9012554.1"/>
    <property type="molecule type" value="Genomic_DNA"/>
</dbReference>
<evidence type="ECO:0000256" key="3">
    <source>
        <dbReference type="SAM" id="MobiDB-lite"/>
    </source>
</evidence>
<evidence type="ECO:0000256" key="1">
    <source>
        <dbReference type="ARBA" id="ARBA00008324"/>
    </source>
</evidence>
<gene>
    <name evidence="5" type="ORF">SCF082_LOCUS11551</name>
</gene>
<protein>
    <submittedName>
        <fullName evidence="5">Acyl-coenzyme A thioesterase 13 (Acyl-CoA thioesterase 13) (Hotdog-fold thioesterase superfamily member 2) (Palmitoyl-CoA hydrolase) (Thioesterase superfamily member 2) (THEM2)</fullName>
    </submittedName>
</protein>
<name>A0ABP0JDT8_9DINO</name>
<dbReference type="Gene3D" id="3.10.129.10">
    <property type="entry name" value="Hotdog Thioesterase"/>
    <property type="match status" value="1"/>
</dbReference>
<comment type="similarity">
    <text evidence="1">Belongs to the thioesterase PaaI family.</text>
</comment>
<dbReference type="Pfam" id="PF03061">
    <property type="entry name" value="4HBT"/>
    <property type="match status" value="1"/>
</dbReference>
<dbReference type="PANTHER" id="PTHR21660:SF1">
    <property type="entry name" value="ACYL-COENZYME A THIOESTERASE 13"/>
    <property type="match status" value="1"/>
</dbReference>
<keyword evidence="6" id="KW-1185">Reference proteome</keyword>
<feature type="compositionally biased region" description="Low complexity" evidence="3">
    <location>
        <begin position="11"/>
        <end position="22"/>
    </location>
</feature>
<dbReference type="InterPro" id="IPR039298">
    <property type="entry name" value="ACOT13"/>
</dbReference>
<evidence type="ECO:0000313" key="6">
    <source>
        <dbReference type="Proteomes" id="UP001642464"/>
    </source>
</evidence>
<keyword evidence="2 5" id="KW-0378">Hydrolase</keyword>
<evidence type="ECO:0000259" key="4">
    <source>
        <dbReference type="Pfam" id="PF03061"/>
    </source>
</evidence>
<comment type="caution">
    <text evidence="5">The sequence shown here is derived from an EMBL/GenBank/DDBJ whole genome shotgun (WGS) entry which is preliminary data.</text>
</comment>
<feature type="region of interest" description="Disordered" evidence="3">
    <location>
        <begin position="1"/>
        <end position="30"/>
    </location>
</feature>
<dbReference type="GO" id="GO:0016787">
    <property type="term" value="F:hydrolase activity"/>
    <property type="evidence" value="ECO:0007669"/>
    <property type="project" value="UniProtKB-KW"/>
</dbReference>
<dbReference type="Proteomes" id="UP001642464">
    <property type="component" value="Unassembled WGS sequence"/>
</dbReference>
<evidence type="ECO:0000256" key="2">
    <source>
        <dbReference type="ARBA" id="ARBA00022801"/>
    </source>
</evidence>
<evidence type="ECO:0000313" key="5">
    <source>
        <dbReference type="EMBL" id="CAK9012554.1"/>
    </source>
</evidence>
<dbReference type="SUPFAM" id="SSF54637">
    <property type="entry name" value="Thioesterase/thiol ester dehydrase-isomerase"/>
    <property type="match status" value="1"/>
</dbReference>
<accession>A0ABP0JDT8</accession>
<dbReference type="InterPro" id="IPR029069">
    <property type="entry name" value="HotDog_dom_sf"/>
</dbReference>
<organism evidence="5 6">
    <name type="scientific">Durusdinium trenchii</name>
    <dbReference type="NCBI Taxonomy" id="1381693"/>
    <lineage>
        <taxon>Eukaryota</taxon>
        <taxon>Sar</taxon>
        <taxon>Alveolata</taxon>
        <taxon>Dinophyceae</taxon>
        <taxon>Suessiales</taxon>
        <taxon>Symbiodiniaceae</taxon>
        <taxon>Durusdinium</taxon>
    </lineage>
</organism>
<dbReference type="CDD" id="cd03443">
    <property type="entry name" value="PaaI_thioesterase"/>
    <property type="match status" value="1"/>
</dbReference>